<keyword evidence="9" id="KW-0472">Membrane</keyword>
<dbReference type="InterPro" id="IPR022792">
    <property type="entry name" value="T2SS_protein-GspN"/>
</dbReference>
<keyword evidence="12" id="KW-1185">Reference proteome</keyword>
<keyword evidence="4" id="KW-0813">Transport</keyword>
<evidence type="ECO:0000313" key="12">
    <source>
        <dbReference type="Proteomes" id="UP001595477"/>
    </source>
</evidence>
<dbReference type="Proteomes" id="UP001595477">
    <property type="component" value="Unassembled WGS sequence"/>
</dbReference>
<organism evidence="11 12">
    <name type="scientific">Alteromonas oceani</name>
    <dbReference type="NCBI Taxonomy" id="2071609"/>
    <lineage>
        <taxon>Bacteria</taxon>
        <taxon>Pseudomonadati</taxon>
        <taxon>Pseudomonadota</taxon>
        <taxon>Gammaproteobacteria</taxon>
        <taxon>Alteromonadales</taxon>
        <taxon>Alteromonadaceae</taxon>
        <taxon>Alteromonas/Salinimonas group</taxon>
        <taxon>Alteromonas</taxon>
    </lineage>
</organism>
<keyword evidence="7" id="KW-0812">Transmembrane</keyword>
<proteinExistence type="inferred from homology"/>
<name>A0ABV7K464_9ALTE</name>
<evidence type="ECO:0000256" key="5">
    <source>
        <dbReference type="ARBA" id="ARBA00022475"/>
    </source>
</evidence>
<keyword evidence="5" id="KW-1003">Cell membrane</keyword>
<sequence length="253" mass="27804">MMGINWRWLLAGLFLYLCLLVAYLPASQVVSRISLPDNVKVGNVQGTLWQGEVDRVIVNNIPVNQLSWDVSPWALFTGQLAVELDAGNMRDAASIAFNGPVSVSLFDFQAVSAEDFLLYLPVDRVLSEVQLPLPVNAGGRFRVNIENLTYSAQGCDQMMAYGDWLNARVAGTQGPIELGTFSAQIRCQDEQIVINVEEPNAFGLSMQASARQDFSGLSVKGQFKPDPSLPQEVHEAALFFGRPDANGYTQFEL</sequence>
<evidence type="ECO:0000313" key="11">
    <source>
        <dbReference type="EMBL" id="MFC3204178.1"/>
    </source>
</evidence>
<accession>A0ABV7K464</accession>
<comment type="subcellular location">
    <subcellularLocation>
        <location evidence="1">Cell inner membrane</location>
    </subcellularLocation>
</comment>
<evidence type="ECO:0000256" key="10">
    <source>
        <dbReference type="ARBA" id="ARBA00030772"/>
    </source>
</evidence>
<dbReference type="EMBL" id="JBHRSX010000100">
    <property type="protein sequence ID" value="MFC3204178.1"/>
    <property type="molecule type" value="Genomic_DNA"/>
</dbReference>
<evidence type="ECO:0000256" key="8">
    <source>
        <dbReference type="ARBA" id="ARBA00022927"/>
    </source>
</evidence>
<comment type="caution">
    <text evidence="11">The sequence shown here is derived from an EMBL/GenBank/DDBJ whole genome shotgun (WGS) entry which is preliminary data.</text>
</comment>
<evidence type="ECO:0000256" key="2">
    <source>
        <dbReference type="ARBA" id="ARBA00007208"/>
    </source>
</evidence>
<gene>
    <name evidence="11" type="ORF">ACFOEW_20425</name>
</gene>
<dbReference type="Pfam" id="PF01203">
    <property type="entry name" value="T2SSN"/>
    <property type="match status" value="1"/>
</dbReference>
<keyword evidence="8" id="KW-0653">Protein transport</keyword>
<evidence type="ECO:0000256" key="9">
    <source>
        <dbReference type="ARBA" id="ARBA00023136"/>
    </source>
</evidence>
<keyword evidence="6" id="KW-0997">Cell inner membrane</keyword>
<comment type="similarity">
    <text evidence="2">Belongs to the GSP N family.</text>
</comment>
<evidence type="ECO:0000256" key="7">
    <source>
        <dbReference type="ARBA" id="ARBA00022692"/>
    </source>
</evidence>
<reference evidence="12" key="1">
    <citation type="journal article" date="2019" name="Int. J. Syst. Evol. Microbiol.">
        <title>The Global Catalogue of Microorganisms (GCM) 10K type strain sequencing project: providing services to taxonomists for standard genome sequencing and annotation.</title>
        <authorList>
            <consortium name="The Broad Institute Genomics Platform"/>
            <consortium name="The Broad Institute Genome Sequencing Center for Infectious Disease"/>
            <person name="Wu L."/>
            <person name="Ma J."/>
        </authorList>
    </citation>
    <scope>NUCLEOTIDE SEQUENCE [LARGE SCALE GENOMIC DNA]</scope>
    <source>
        <strain evidence="12">KCTC 52449</strain>
    </source>
</reference>
<evidence type="ECO:0000256" key="6">
    <source>
        <dbReference type="ARBA" id="ARBA00022519"/>
    </source>
</evidence>
<evidence type="ECO:0000256" key="1">
    <source>
        <dbReference type="ARBA" id="ARBA00004533"/>
    </source>
</evidence>
<dbReference type="RefSeq" id="WP_241155631.1">
    <property type="nucleotide sequence ID" value="NZ_JBHRSX010000100.1"/>
</dbReference>
<evidence type="ECO:0000256" key="4">
    <source>
        <dbReference type="ARBA" id="ARBA00022448"/>
    </source>
</evidence>
<evidence type="ECO:0000256" key="3">
    <source>
        <dbReference type="ARBA" id="ARBA00021563"/>
    </source>
</evidence>
<protein>
    <recommendedName>
        <fullName evidence="3">Type II secretion system protein N</fullName>
    </recommendedName>
    <alternativeName>
        <fullName evidence="10">General secretion pathway protein N</fullName>
    </alternativeName>
</protein>